<keyword evidence="1" id="KW-0175">Coiled coil</keyword>
<dbReference type="InterPro" id="IPR013785">
    <property type="entry name" value="Aldolase_TIM"/>
</dbReference>
<keyword evidence="6" id="KW-1185">Reference proteome</keyword>
<feature type="domain" description="G" evidence="3">
    <location>
        <begin position="510"/>
        <end position="642"/>
    </location>
</feature>
<feature type="coiled-coil region" evidence="1">
    <location>
        <begin position="763"/>
        <end position="793"/>
    </location>
</feature>
<dbReference type="Proteomes" id="UP001162541">
    <property type="component" value="Chromosome 1"/>
</dbReference>
<evidence type="ECO:0000313" key="6">
    <source>
        <dbReference type="Proteomes" id="UP000077202"/>
    </source>
</evidence>
<protein>
    <recommendedName>
        <fullName evidence="3">G domain-containing protein</fullName>
    </recommendedName>
</protein>
<evidence type="ECO:0000256" key="1">
    <source>
        <dbReference type="SAM" id="Coils"/>
    </source>
</evidence>
<dbReference type="SUPFAM" id="SSF52540">
    <property type="entry name" value="P-loop containing nucleoside triphosphate hydrolases"/>
    <property type="match status" value="1"/>
</dbReference>
<dbReference type="PANTHER" id="PTHR43681">
    <property type="entry name" value="TRANSMEMBRANE GTPASE FZO"/>
    <property type="match status" value="1"/>
</dbReference>
<evidence type="ECO:0000313" key="5">
    <source>
        <dbReference type="EMBL" id="OAE29693.1"/>
    </source>
</evidence>
<name>A0A176WAI1_MARPO</name>
<dbReference type="AlphaFoldDB" id="A0A176WAI1"/>
<feature type="coiled-coil region" evidence="1">
    <location>
        <begin position="992"/>
        <end position="1063"/>
    </location>
</feature>
<dbReference type="FunFam" id="3.40.50.300:FF:001052">
    <property type="entry name" value="Probable transmembrane GTPase FZO-like, chloroplastic"/>
    <property type="match status" value="1"/>
</dbReference>
<dbReference type="EMBL" id="LVLJ01001434">
    <property type="protein sequence ID" value="OAE29693.1"/>
    <property type="molecule type" value="Genomic_DNA"/>
</dbReference>
<reference evidence="7" key="3">
    <citation type="journal article" date="2020" name="Curr. Biol.">
        <title>Chromatin organization in early land plants reveals an ancestral association between H3K27me3, transposons, and constitutive heterochromatin.</title>
        <authorList>
            <person name="Montgomery S.A."/>
            <person name="Tanizawa Y."/>
            <person name="Galik B."/>
            <person name="Wang N."/>
            <person name="Ito T."/>
            <person name="Mochizuki T."/>
            <person name="Akimcheva S."/>
            <person name="Bowman J.L."/>
            <person name="Cognat V."/>
            <person name="Marechal-Drouard L."/>
            <person name="Ekker H."/>
            <person name="Hong S.F."/>
            <person name="Kohchi T."/>
            <person name="Lin S.S."/>
            <person name="Liu L.D."/>
            <person name="Nakamura Y."/>
            <person name="Valeeva L.R."/>
            <person name="Shakirov E.V."/>
            <person name="Shippen D.E."/>
            <person name="Wei W.L."/>
            <person name="Yagura M."/>
            <person name="Yamaoka S."/>
            <person name="Yamato K.T."/>
            <person name="Liu C."/>
            <person name="Berger F."/>
        </authorList>
    </citation>
    <scope>NUCLEOTIDE SEQUENCE [LARGE SCALE GENOMIC DNA]</scope>
    <source>
        <strain evidence="7">Tak-1</strain>
    </source>
</reference>
<dbReference type="GO" id="GO:0005525">
    <property type="term" value="F:GTP binding"/>
    <property type="evidence" value="ECO:0007669"/>
    <property type="project" value="InterPro"/>
</dbReference>
<dbReference type="InterPro" id="IPR027417">
    <property type="entry name" value="P-loop_NTPase"/>
</dbReference>
<reference evidence="4" key="2">
    <citation type="journal article" date="2019" name="Curr. Biol.">
        <title>Chromatin organization in early land plants reveals an ancestral association between H3K27me3, transposons, and constitutive heterochromatin.</title>
        <authorList>
            <person name="Montgomery S.A."/>
            <person name="Tanizawa Y."/>
            <person name="Galik B."/>
            <person name="Wang N."/>
            <person name="Ito T."/>
            <person name="Mochizuki T."/>
            <person name="Akimcheva S."/>
            <person name="Bowman J."/>
            <person name="Cognat V."/>
            <person name="Drouard L."/>
            <person name="Ekker H."/>
            <person name="Houng S."/>
            <person name="Kohchi T."/>
            <person name="Lin S."/>
            <person name="Liu L.D."/>
            <person name="Nakamura Y."/>
            <person name="Valeeva L.R."/>
            <person name="Shakirov E.V."/>
            <person name="Shippen D.E."/>
            <person name="Wei W."/>
            <person name="Yagura M."/>
            <person name="Yamaoka S."/>
            <person name="Yamato K.T."/>
            <person name="Liu C."/>
            <person name="Berger F."/>
        </authorList>
    </citation>
    <scope>NUCLEOTIDE SEQUENCE [LARGE SCALE GENOMIC DNA]</scope>
    <source>
        <strain evidence="4">Tak-1</strain>
    </source>
</reference>
<dbReference type="Gene3D" id="3.40.50.300">
    <property type="entry name" value="P-loop containing nucleotide triphosphate hydrolases"/>
    <property type="match status" value="1"/>
</dbReference>
<proteinExistence type="predicted"/>
<dbReference type="Pfam" id="PF01926">
    <property type="entry name" value="MMR_HSR1"/>
    <property type="match status" value="1"/>
</dbReference>
<dbReference type="CDD" id="cd09912">
    <property type="entry name" value="DLP_2"/>
    <property type="match status" value="1"/>
</dbReference>
<dbReference type="GO" id="GO:0010027">
    <property type="term" value="P:thylakoid membrane organization"/>
    <property type="evidence" value="ECO:0007669"/>
    <property type="project" value="TreeGrafter"/>
</dbReference>
<evidence type="ECO:0000259" key="3">
    <source>
        <dbReference type="Pfam" id="PF01926"/>
    </source>
</evidence>
<sequence length="1069" mass="116385">MAPSAMLDPSATSAARLTKCPPLAPISASRSHLSRDGLELASPVSMVVIDGTFRRLGSSFSGLCTYSNSELRRSAITSSCGASRPRVHACKDQLFNPRRGVSSSSLVRRNKLAGRRRDVQNISDVISRYWNVRWAGLVARAEQQYLEASSEIAKGSTQTRSSLVDELNGSDRGDQGSMDAEPKQSPIGVFPGGVRRAEVRIPGLVLRLQVLEVLEGKAFEGFLDTLSAIVAESLTMVILESGVDGEGGARLYEAACLLKSVLRGRAVLMVAERVDIAAAAGVDGVVLSDEGLPTVVARRMMQNVVSDSAVLPLVARTVSSTQSARSATALEGADFLLLQCPDVEDLGRYTRNICIEVSIPVFVDVSTRLSGSKDETVGPALELFEAGASGLVLDGTKLMEGGVICDFVAALSSCMTTAMNQRSSANETQSGTDYSQVVYNETTDEGSSPGNGRGLEVALDLDELAKLIVEEERELLTTMVEFVRAASPEMEEISLLVDAVKQLDELFLLVIVGEFNSGKSSVINALLGERFLKEGVLPTTNEITVLRHTGEGDEGKERSEKHPDGHFLRYLPAELLKQMNLVDTPGTNVILQRQQRLTEEFVPRADLVLFVLSVDRPLTESEVTFLRYIRQWGKKIIFILNKSDVLADRKELEEVLKFVKENAQSLLSVEEASVYPVSARRALLAKQAAVNEDGVVDRELLMQNSSWKSSGFDELEDFIFCFLGGSTDAGAERLRLKLETPLGIGMALLGASDRQLAADILKAESDLRVLAQIEEQLKQYENAVQADAALQRERTSLLITGAKGRADKLVDSILRLSNIEAITKYLLGADGVETLPVSSEFGRQVMGSATTDIQRVLDEHGSWMVSNALRQLDIYGELVKNRWPEVMADMKAGTSNGLQLNDKFKEEQQKNSSNSIAVLEAFDVKAAEILLDQEIREVVLSTFSGVGAAGVTASVLTSVLPTTLEDLLALGICTAGGFVGIWNLPAKRQDIKKKISRVADNLIKQLQQAMERDLEQNLDQLRADIQALTAPYRLAAEAERARLLALQIQLQVLDNQLRFLKQKVQNLGK</sequence>
<dbReference type="NCBIfam" id="TIGR00231">
    <property type="entry name" value="small_GTP"/>
    <property type="match status" value="1"/>
</dbReference>
<evidence type="ECO:0000256" key="2">
    <source>
        <dbReference type="SAM" id="MobiDB-lite"/>
    </source>
</evidence>
<accession>A0A176WAI1</accession>
<feature type="coiled-coil region" evidence="1">
    <location>
        <begin position="642"/>
        <end position="669"/>
    </location>
</feature>
<dbReference type="EMBL" id="AP019866">
    <property type="protein sequence ID" value="BBN00066.1"/>
    <property type="molecule type" value="Genomic_DNA"/>
</dbReference>
<dbReference type="InterPro" id="IPR005225">
    <property type="entry name" value="Small_GTP-bd"/>
</dbReference>
<dbReference type="InterPro" id="IPR051943">
    <property type="entry name" value="TRAFAC_Dynamin-like_GTPase"/>
</dbReference>
<dbReference type="InterPro" id="IPR006073">
    <property type="entry name" value="GTP-bd"/>
</dbReference>
<feature type="region of interest" description="Disordered" evidence="2">
    <location>
        <begin position="157"/>
        <end position="185"/>
    </location>
</feature>
<reference evidence="5 6" key="1">
    <citation type="submission" date="2016-03" db="EMBL/GenBank/DDBJ databases">
        <title>Mechanisms controlling the formation of the plant cell surface in tip-growing cells are functionally conserved among land plants.</title>
        <authorList>
            <person name="Honkanen S."/>
            <person name="Jones V.A."/>
            <person name="Morieri G."/>
            <person name="Champion C."/>
            <person name="Hetherington A.J."/>
            <person name="Kelly S."/>
            <person name="Saint-Marcoux D."/>
            <person name="Proust H."/>
            <person name="Prescott H."/>
            <person name="Dolan L."/>
        </authorList>
    </citation>
    <scope>NUCLEOTIDE SEQUENCE [LARGE SCALE GENOMIC DNA]</scope>
    <source>
        <strain evidence="6">cv. Tak-1 and cv. Tak-2</strain>
        <tissue evidence="5">Whole gametophyte</tissue>
    </source>
</reference>
<organism evidence="5 6">
    <name type="scientific">Marchantia polymorpha subsp. ruderalis</name>
    <dbReference type="NCBI Taxonomy" id="1480154"/>
    <lineage>
        <taxon>Eukaryota</taxon>
        <taxon>Viridiplantae</taxon>
        <taxon>Streptophyta</taxon>
        <taxon>Embryophyta</taxon>
        <taxon>Marchantiophyta</taxon>
        <taxon>Marchantiopsida</taxon>
        <taxon>Marchantiidae</taxon>
        <taxon>Marchantiales</taxon>
        <taxon>Marchantiaceae</taxon>
        <taxon>Marchantia</taxon>
    </lineage>
</organism>
<dbReference type="Gene3D" id="3.20.20.70">
    <property type="entry name" value="Aldolase class I"/>
    <property type="match status" value="1"/>
</dbReference>
<dbReference type="GO" id="GO:0031969">
    <property type="term" value="C:chloroplast membrane"/>
    <property type="evidence" value="ECO:0007669"/>
    <property type="project" value="TreeGrafter"/>
</dbReference>
<evidence type="ECO:0000313" key="4">
    <source>
        <dbReference type="EMBL" id="BBN00066.1"/>
    </source>
</evidence>
<dbReference type="PANTHER" id="PTHR43681:SF1">
    <property type="entry name" value="SARCALUMENIN"/>
    <property type="match status" value="1"/>
</dbReference>
<gene>
    <name evidence="5" type="ORF">AXG93_509s1460</name>
    <name evidence="4" type="ORF">Mp_1g26090</name>
</gene>
<dbReference type="Proteomes" id="UP000077202">
    <property type="component" value="Unassembled WGS sequence"/>
</dbReference>
<evidence type="ECO:0000313" key="7">
    <source>
        <dbReference type="Proteomes" id="UP001162541"/>
    </source>
</evidence>